<name>A0ABM1IT87_POLDO</name>
<keyword evidence="3 5" id="KW-1133">Transmembrane helix</keyword>
<evidence type="ECO:0000313" key="6">
    <source>
        <dbReference type="Proteomes" id="UP000694924"/>
    </source>
</evidence>
<comment type="subcellular location">
    <subcellularLocation>
        <location evidence="1">Membrane</location>
        <topology evidence="1">Multi-pass membrane protein</topology>
    </subcellularLocation>
</comment>
<feature type="transmembrane region" description="Helical" evidence="5">
    <location>
        <begin position="12"/>
        <end position="33"/>
    </location>
</feature>
<evidence type="ECO:0000256" key="4">
    <source>
        <dbReference type="ARBA" id="ARBA00023136"/>
    </source>
</evidence>
<gene>
    <name evidence="7" type="primary">LOC107070079</name>
</gene>
<evidence type="ECO:0000256" key="5">
    <source>
        <dbReference type="SAM" id="Phobius"/>
    </source>
</evidence>
<keyword evidence="6" id="KW-1185">Reference proteome</keyword>
<dbReference type="RefSeq" id="XP_015183424.1">
    <property type="nucleotide sequence ID" value="XM_015327938.1"/>
</dbReference>
<reference evidence="7" key="1">
    <citation type="submission" date="2025-08" db="UniProtKB">
        <authorList>
            <consortium name="RefSeq"/>
        </authorList>
    </citation>
    <scope>IDENTIFICATION</scope>
    <source>
        <tissue evidence="7">Whole body</tissue>
    </source>
</reference>
<keyword evidence="2 5" id="KW-0812">Transmembrane</keyword>
<organism evidence="6 7">
    <name type="scientific">Polistes dominula</name>
    <name type="common">European paper wasp</name>
    <name type="synonym">Vespa dominula</name>
    <dbReference type="NCBI Taxonomy" id="743375"/>
    <lineage>
        <taxon>Eukaryota</taxon>
        <taxon>Metazoa</taxon>
        <taxon>Ecdysozoa</taxon>
        <taxon>Arthropoda</taxon>
        <taxon>Hexapoda</taxon>
        <taxon>Insecta</taxon>
        <taxon>Pterygota</taxon>
        <taxon>Neoptera</taxon>
        <taxon>Endopterygota</taxon>
        <taxon>Hymenoptera</taxon>
        <taxon>Apocrita</taxon>
        <taxon>Aculeata</taxon>
        <taxon>Vespoidea</taxon>
        <taxon>Vespidae</taxon>
        <taxon>Polistinae</taxon>
        <taxon>Polistini</taxon>
        <taxon>Polistes</taxon>
    </lineage>
</organism>
<evidence type="ECO:0000256" key="3">
    <source>
        <dbReference type="ARBA" id="ARBA00022989"/>
    </source>
</evidence>
<dbReference type="GeneID" id="107070079"/>
<dbReference type="PANTHER" id="PTHR21284:SF6">
    <property type="entry name" value="SINUOUS"/>
    <property type="match status" value="1"/>
</dbReference>
<accession>A0ABM1IT87</accession>
<dbReference type="InterPro" id="IPR004031">
    <property type="entry name" value="PMP22/EMP/MP20/Claudin"/>
</dbReference>
<dbReference type="PANTHER" id="PTHR21284">
    <property type="entry name" value="EG:80H7.2 PROTEIN"/>
    <property type="match status" value="1"/>
</dbReference>
<dbReference type="Gene3D" id="1.20.140.150">
    <property type="match status" value="1"/>
</dbReference>
<feature type="transmembrane region" description="Helical" evidence="5">
    <location>
        <begin position="100"/>
        <end position="124"/>
    </location>
</feature>
<evidence type="ECO:0000313" key="7">
    <source>
        <dbReference type="RefSeq" id="XP_015183424.1"/>
    </source>
</evidence>
<sequence length="221" mass="24659">MKKRSLSGNVGIGVFLLAFLCVCIAFGTPAWLVSDYRITSAQLDKLGLWTHCFRSLPNPREADAPTRFFVGCRWVYDPFTKGYSEIRGFLLPSFMIATQFFFTVCFLLGLISFVGILLYALCCGQEQKQYVQLIKIIAYMVLVGGISGCIAVIIFACLGNADEWMPGHTNNYLGWSFGLGVVGSVLMLIASALLHVEANIQYKKRKYVTESQTKFQLESRA</sequence>
<keyword evidence="4 5" id="KW-0472">Membrane</keyword>
<protein>
    <submittedName>
        <fullName evidence="7">Uncharacterized protein LOC107070079</fullName>
    </submittedName>
</protein>
<evidence type="ECO:0000256" key="2">
    <source>
        <dbReference type="ARBA" id="ARBA00022692"/>
    </source>
</evidence>
<feature type="transmembrane region" description="Helical" evidence="5">
    <location>
        <begin position="136"/>
        <end position="161"/>
    </location>
</feature>
<dbReference type="Proteomes" id="UP000694924">
    <property type="component" value="Unplaced"/>
</dbReference>
<feature type="transmembrane region" description="Helical" evidence="5">
    <location>
        <begin position="173"/>
        <end position="196"/>
    </location>
</feature>
<evidence type="ECO:0000256" key="1">
    <source>
        <dbReference type="ARBA" id="ARBA00004141"/>
    </source>
</evidence>
<dbReference type="Pfam" id="PF13903">
    <property type="entry name" value="Claudin_2"/>
    <property type="match status" value="1"/>
</dbReference>
<proteinExistence type="predicted"/>